<evidence type="ECO:0000256" key="2">
    <source>
        <dbReference type="ARBA" id="ARBA00009840"/>
    </source>
</evidence>
<keyword evidence="4" id="KW-0233">DNA recombination</keyword>
<dbReference type="PANTHER" id="PTHR30563:SF0">
    <property type="entry name" value="DNA RECOMBINATION PROTEIN RMUC"/>
    <property type="match status" value="1"/>
</dbReference>
<evidence type="ECO:0000256" key="5">
    <source>
        <dbReference type="SAM" id="Phobius"/>
    </source>
</evidence>
<evidence type="ECO:0008006" key="8">
    <source>
        <dbReference type="Google" id="ProtNLM"/>
    </source>
</evidence>
<organism evidence="6 7">
    <name type="scientific">Candidatus Taylorbacteria bacterium RIFCSPHIGHO2_02_FULL_43_32b</name>
    <dbReference type="NCBI Taxonomy" id="1802306"/>
    <lineage>
        <taxon>Bacteria</taxon>
        <taxon>Candidatus Tayloriibacteriota</taxon>
    </lineage>
</organism>
<reference evidence="6 7" key="1">
    <citation type="journal article" date="2016" name="Nat. Commun.">
        <title>Thousands of microbial genomes shed light on interconnected biogeochemical processes in an aquifer system.</title>
        <authorList>
            <person name="Anantharaman K."/>
            <person name="Brown C.T."/>
            <person name="Hug L.A."/>
            <person name="Sharon I."/>
            <person name="Castelle C.J."/>
            <person name="Probst A.J."/>
            <person name="Thomas B.C."/>
            <person name="Singh A."/>
            <person name="Wilkins M.J."/>
            <person name="Karaoz U."/>
            <person name="Brodie E.L."/>
            <person name="Williams K.H."/>
            <person name="Hubbard S.S."/>
            <person name="Banfield J.F."/>
        </authorList>
    </citation>
    <scope>NUCLEOTIDE SEQUENCE [LARGE SCALE GENOMIC DNA]</scope>
</reference>
<protein>
    <recommendedName>
        <fullName evidence="8">Recombinase RmuC</fullName>
    </recommendedName>
</protein>
<comment type="function">
    <text evidence="1">Involved in DNA recombination.</text>
</comment>
<keyword evidence="5" id="KW-0472">Membrane</keyword>
<keyword evidence="3" id="KW-0175">Coiled coil</keyword>
<gene>
    <name evidence="6" type="ORF">A3C72_03220</name>
</gene>
<dbReference type="STRING" id="1802306.A3C72_03220"/>
<sequence>MDAIYLILLGLVVIFLGVNGFLLWKQSGNGRQNEDNDVGFKLILQQVNELSRTVDEKMGETTRSMNDSVRNQFGESQKLIDKFLREVTNMTEKVTRVEETGKQMVNFADQLQNLQDILKNPKQRGILGEYYLETLLKNVLPPGSFEMQYKLGVDENGQELIPDCVVFVKEKIIPIDSKFSLENYNKLSEQKDAVEREKLEKLFVNDLKNRIVETSKYIQPSKGTMDFAFMFIPHEAIYYDLLINKIGALKEETESLIQRAASKYKVIIVSPTSFLAYLQTVLQGLKAMQIEEQALDIVKRVGDLTTHLKKFAEKQDKLGKTIATVVNQYTDTSREFKKIDKDIVRITKADEALGYEPLILEKPEVDES</sequence>
<comment type="similarity">
    <text evidence="2">Belongs to the RmuC family.</text>
</comment>
<accession>A0A1G2MLN0</accession>
<evidence type="ECO:0000313" key="7">
    <source>
        <dbReference type="Proteomes" id="UP000177130"/>
    </source>
</evidence>
<dbReference type="Proteomes" id="UP000177130">
    <property type="component" value="Unassembled WGS sequence"/>
</dbReference>
<keyword evidence="5" id="KW-0812">Transmembrane</keyword>
<dbReference type="InterPro" id="IPR003798">
    <property type="entry name" value="DNA_recombination_RmuC"/>
</dbReference>
<evidence type="ECO:0000256" key="1">
    <source>
        <dbReference type="ARBA" id="ARBA00003416"/>
    </source>
</evidence>
<evidence type="ECO:0000313" key="6">
    <source>
        <dbReference type="EMBL" id="OHA24815.1"/>
    </source>
</evidence>
<dbReference type="PANTHER" id="PTHR30563">
    <property type="entry name" value="DNA RECOMBINATION PROTEIN RMUC"/>
    <property type="match status" value="1"/>
</dbReference>
<dbReference type="AlphaFoldDB" id="A0A1G2MLN0"/>
<keyword evidence="5" id="KW-1133">Transmembrane helix</keyword>
<name>A0A1G2MLN0_9BACT</name>
<dbReference type="GO" id="GO:0006310">
    <property type="term" value="P:DNA recombination"/>
    <property type="evidence" value="ECO:0007669"/>
    <property type="project" value="UniProtKB-KW"/>
</dbReference>
<proteinExistence type="inferred from homology"/>
<evidence type="ECO:0000256" key="3">
    <source>
        <dbReference type="ARBA" id="ARBA00023054"/>
    </source>
</evidence>
<feature type="transmembrane region" description="Helical" evidence="5">
    <location>
        <begin position="6"/>
        <end position="24"/>
    </location>
</feature>
<dbReference type="Pfam" id="PF02646">
    <property type="entry name" value="RmuC"/>
    <property type="match status" value="1"/>
</dbReference>
<comment type="caution">
    <text evidence="6">The sequence shown here is derived from an EMBL/GenBank/DDBJ whole genome shotgun (WGS) entry which is preliminary data.</text>
</comment>
<dbReference type="EMBL" id="MHRK01000004">
    <property type="protein sequence ID" value="OHA24815.1"/>
    <property type="molecule type" value="Genomic_DNA"/>
</dbReference>
<evidence type="ECO:0000256" key="4">
    <source>
        <dbReference type="ARBA" id="ARBA00023172"/>
    </source>
</evidence>